<accession>A0A5M8FFX5</accession>
<sequence length="312" mass="34114">MDMRSHVGRSVRRFEWLEKPCQNTRGLLQAFDAECQPRGRCCGHCQSSIRPSLPSMPTAPTSIGVLTLPCDHRTLFRHLGQFGICMIDTACSSAHNLLRKRTASWHSRLDRLPALRVLMRPELSLAAYTRALFGLLQAHAQVERRLDGLAADCPPGLPPYRPRLPALQLDLQRLGATATAPPLEPLADAHSREQPPLPATPASYLGVRYVLEGATQGATILSAAVARRLPQLVASGAFNYWELQKTAASDWEALTQHIGAPRDDRELAALTAGAQYAYGCFIDSLSASSGDRAQHARREPLPTAGRRPSHPS</sequence>
<gene>
    <name evidence="2" type="ORF">F2Q65_14555</name>
</gene>
<organism evidence="2 3">
    <name type="scientific">Thiohalocapsa marina</name>
    <dbReference type="NCBI Taxonomy" id="424902"/>
    <lineage>
        <taxon>Bacteria</taxon>
        <taxon>Pseudomonadati</taxon>
        <taxon>Pseudomonadota</taxon>
        <taxon>Gammaproteobacteria</taxon>
        <taxon>Chromatiales</taxon>
        <taxon>Chromatiaceae</taxon>
        <taxon>Thiohalocapsa</taxon>
    </lineage>
</organism>
<dbReference type="GO" id="GO:0004392">
    <property type="term" value="F:heme oxygenase (decyclizing) activity"/>
    <property type="evidence" value="ECO:0007669"/>
    <property type="project" value="InterPro"/>
</dbReference>
<dbReference type="InterPro" id="IPR016053">
    <property type="entry name" value="Haem_Oase-like"/>
</dbReference>
<dbReference type="InterPro" id="IPR016084">
    <property type="entry name" value="Haem_Oase-like_multi-hlx"/>
</dbReference>
<evidence type="ECO:0000313" key="3">
    <source>
        <dbReference type="Proteomes" id="UP000322981"/>
    </source>
</evidence>
<evidence type="ECO:0000313" key="2">
    <source>
        <dbReference type="EMBL" id="KAA6183773.1"/>
    </source>
</evidence>
<keyword evidence="3" id="KW-1185">Reference proteome</keyword>
<dbReference type="Pfam" id="PF01126">
    <property type="entry name" value="Heme_oxygenase"/>
    <property type="match status" value="1"/>
</dbReference>
<protein>
    <submittedName>
        <fullName evidence="2">Biliverdin-producing heme oxygenase</fullName>
    </submittedName>
</protein>
<name>A0A5M8FFX5_9GAMM</name>
<dbReference type="Gene3D" id="1.20.910.10">
    <property type="entry name" value="Heme oxygenase-like"/>
    <property type="match status" value="1"/>
</dbReference>
<comment type="caution">
    <text evidence="2">The sequence shown here is derived from an EMBL/GenBank/DDBJ whole genome shotgun (WGS) entry which is preliminary data.</text>
</comment>
<dbReference type="Proteomes" id="UP000322981">
    <property type="component" value="Unassembled WGS sequence"/>
</dbReference>
<proteinExistence type="predicted"/>
<reference evidence="2 3" key="1">
    <citation type="submission" date="2019-09" db="EMBL/GenBank/DDBJ databases">
        <title>Whole-genome sequence of the purple sulfur bacterium Thiohalocapsa marina DSM 19078.</title>
        <authorList>
            <person name="Kyndt J.A."/>
            <person name="Meyer T.E."/>
        </authorList>
    </citation>
    <scope>NUCLEOTIDE SEQUENCE [LARGE SCALE GENOMIC DNA]</scope>
    <source>
        <strain evidence="2 3">DSM 19078</strain>
    </source>
</reference>
<dbReference type="EMBL" id="VWXX01000028">
    <property type="protein sequence ID" value="KAA6183773.1"/>
    <property type="molecule type" value="Genomic_DNA"/>
</dbReference>
<dbReference type="SUPFAM" id="SSF48613">
    <property type="entry name" value="Heme oxygenase-like"/>
    <property type="match status" value="1"/>
</dbReference>
<feature type="region of interest" description="Disordered" evidence="1">
    <location>
        <begin position="289"/>
        <end position="312"/>
    </location>
</feature>
<dbReference type="AlphaFoldDB" id="A0A5M8FFX5"/>
<dbReference type="GO" id="GO:0006788">
    <property type="term" value="P:heme oxidation"/>
    <property type="evidence" value="ECO:0007669"/>
    <property type="project" value="InterPro"/>
</dbReference>
<dbReference type="OrthoDB" id="114943at2"/>
<dbReference type="CDD" id="cd19166">
    <property type="entry name" value="HemeO-bac"/>
    <property type="match status" value="1"/>
</dbReference>
<evidence type="ECO:0000256" key="1">
    <source>
        <dbReference type="SAM" id="MobiDB-lite"/>
    </source>
</evidence>